<evidence type="ECO:0008006" key="5">
    <source>
        <dbReference type="Google" id="ProtNLM"/>
    </source>
</evidence>
<reference evidence="3 4" key="1">
    <citation type="journal article" date="2021" name="Commun. Biol.">
        <title>The genome of Shorea leprosula (Dipterocarpaceae) highlights the ecological relevance of drought in aseasonal tropical rainforests.</title>
        <authorList>
            <person name="Ng K.K.S."/>
            <person name="Kobayashi M.J."/>
            <person name="Fawcett J.A."/>
            <person name="Hatakeyama M."/>
            <person name="Paape T."/>
            <person name="Ng C.H."/>
            <person name="Ang C.C."/>
            <person name="Tnah L.H."/>
            <person name="Lee C.T."/>
            <person name="Nishiyama T."/>
            <person name="Sese J."/>
            <person name="O'Brien M.J."/>
            <person name="Copetti D."/>
            <person name="Mohd Noor M.I."/>
            <person name="Ong R.C."/>
            <person name="Putra M."/>
            <person name="Sireger I.Z."/>
            <person name="Indrioko S."/>
            <person name="Kosugi Y."/>
            <person name="Izuno A."/>
            <person name="Isagi Y."/>
            <person name="Lee S.L."/>
            <person name="Shimizu K.K."/>
        </authorList>
    </citation>
    <scope>NUCLEOTIDE SEQUENCE [LARGE SCALE GENOMIC DNA]</scope>
    <source>
        <strain evidence="3">214</strain>
    </source>
</reference>
<gene>
    <name evidence="3" type="ORF">SLEP1_g29496</name>
</gene>
<dbReference type="Pfam" id="PF01535">
    <property type="entry name" value="PPR"/>
    <property type="match status" value="3"/>
</dbReference>
<comment type="caution">
    <text evidence="3">The sequence shown here is derived from an EMBL/GenBank/DDBJ whole genome shotgun (WGS) entry which is preliminary data.</text>
</comment>
<dbReference type="Gene3D" id="1.25.40.10">
    <property type="entry name" value="Tetratricopeptide repeat domain"/>
    <property type="match status" value="1"/>
</dbReference>
<dbReference type="Proteomes" id="UP001054252">
    <property type="component" value="Unassembled WGS sequence"/>
</dbReference>
<accession>A0AAV5K2T0</accession>
<dbReference type="InterPro" id="IPR051114">
    <property type="entry name" value="Mito_RNA_Proc_CCM1"/>
</dbReference>
<sequence>MHIYKEGVGVKLINLHGKVGMFNHAQKTFDEMPVRGLWSFNTLMGACANSKKFDEVNRLFQRNYLLNWLSSPTTRPSRHSKKGMEPNMVSYNMLLDAFYKNGKFVDGENKE</sequence>
<keyword evidence="2" id="KW-0677">Repeat</keyword>
<dbReference type="GO" id="GO:0007005">
    <property type="term" value="P:mitochondrion organization"/>
    <property type="evidence" value="ECO:0007669"/>
    <property type="project" value="TreeGrafter"/>
</dbReference>
<evidence type="ECO:0000256" key="1">
    <source>
        <dbReference type="ARBA" id="ARBA00007626"/>
    </source>
</evidence>
<keyword evidence="4" id="KW-1185">Reference proteome</keyword>
<protein>
    <recommendedName>
        <fullName evidence="5">Pentatricopeptide repeat-containing protein</fullName>
    </recommendedName>
</protein>
<name>A0AAV5K2T0_9ROSI</name>
<dbReference type="GO" id="GO:0003729">
    <property type="term" value="F:mRNA binding"/>
    <property type="evidence" value="ECO:0007669"/>
    <property type="project" value="TreeGrafter"/>
</dbReference>
<evidence type="ECO:0000313" key="3">
    <source>
        <dbReference type="EMBL" id="GKV19206.1"/>
    </source>
</evidence>
<dbReference type="InterPro" id="IPR011990">
    <property type="entry name" value="TPR-like_helical_dom_sf"/>
</dbReference>
<dbReference type="InterPro" id="IPR002885">
    <property type="entry name" value="PPR_rpt"/>
</dbReference>
<comment type="similarity">
    <text evidence="1">Belongs to the PPR family. P subfamily.</text>
</comment>
<proteinExistence type="inferred from homology"/>
<dbReference type="PANTHER" id="PTHR47934">
    <property type="entry name" value="PENTATRICOPEPTIDE REPEAT-CONTAINING PROTEIN PET309, MITOCHONDRIAL"/>
    <property type="match status" value="1"/>
</dbReference>
<evidence type="ECO:0000256" key="2">
    <source>
        <dbReference type="ARBA" id="ARBA00022737"/>
    </source>
</evidence>
<dbReference type="NCBIfam" id="TIGR00756">
    <property type="entry name" value="PPR"/>
    <property type="match status" value="1"/>
</dbReference>
<evidence type="ECO:0000313" key="4">
    <source>
        <dbReference type="Proteomes" id="UP001054252"/>
    </source>
</evidence>
<dbReference type="EMBL" id="BPVZ01000052">
    <property type="protein sequence ID" value="GKV19206.1"/>
    <property type="molecule type" value="Genomic_DNA"/>
</dbReference>
<dbReference type="PANTHER" id="PTHR47934:SF26">
    <property type="entry name" value="SMALL RIBOSOMAL SUBUNIT PROTEIN MS78 (RPPR3A)"/>
    <property type="match status" value="1"/>
</dbReference>
<dbReference type="AlphaFoldDB" id="A0AAV5K2T0"/>
<dbReference type="GO" id="GO:0005739">
    <property type="term" value="C:mitochondrion"/>
    <property type="evidence" value="ECO:0007669"/>
    <property type="project" value="TreeGrafter"/>
</dbReference>
<dbReference type="GO" id="GO:0006396">
    <property type="term" value="P:RNA processing"/>
    <property type="evidence" value="ECO:0007669"/>
    <property type="project" value="TreeGrafter"/>
</dbReference>
<organism evidence="3 4">
    <name type="scientific">Rubroshorea leprosula</name>
    <dbReference type="NCBI Taxonomy" id="152421"/>
    <lineage>
        <taxon>Eukaryota</taxon>
        <taxon>Viridiplantae</taxon>
        <taxon>Streptophyta</taxon>
        <taxon>Embryophyta</taxon>
        <taxon>Tracheophyta</taxon>
        <taxon>Spermatophyta</taxon>
        <taxon>Magnoliopsida</taxon>
        <taxon>eudicotyledons</taxon>
        <taxon>Gunneridae</taxon>
        <taxon>Pentapetalae</taxon>
        <taxon>rosids</taxon>
        <taxon>malvids</taxon>
        <taxon>Malvales</taxon>
        <taxon>Dipterocarpaceae</taxon>
        <taxon>Rubroshorea</taxon>
    </lineage>
</organism>